<gene>
    <name evidence="1" type="ORF">PHYSODRAFT_284983</name>
</gene>
<dbReference type="InParanoid" id="G4YS81"/>
<reference evidence="1 2" key="1">
    <citation type="journal article" date="2006" name="Science">
        <title>Phytophthora genome sequences uncover evolutionary origins and mechanisms of pathogenesis.</title>
        <authorList>
            <person name="Tyler B.M."/>
            <person name="Tripathy S."/>
            <person name="Zhang X."/>
            <person name="Dehal P."/>
            <person name="Jiang R.H."/>
            <person name="Aerts A."/>
            <person name="Arredondo F.D."/>
            <person name="Baxter L."/>
            <person name="Bensasson D."/>
            <person name="Beynon J.L."/>
            <person name="Chapman J."/>
            <person name="Damasceno C.M."/>
            <person name="Dorrance A.E."/>
            <person name="Dou D."/>
            <person name="Dickerman A.W."/>
            <person name="Dubchak I.L."/>
            <person name="Garbelotto M."/>
            <person name="Gijzen M."/>
            <person name="Gordon S.G."/>
            <person name="Govers F."/>
            <person name="Grunwald N.J."/>
            <person name="Huang W."/>
            <person name="Ivors K.L."/>
            <person name="Jones R.W."/>
            <person name="Kamoun S."/>
            <person name="Krampis K."/>
            <person name="Lamour K.H."/>
            <person name="Lee M.K."/>
            <person name="McDonald W.H."/>
            <person name="Medina M."/>
            <person name="Meijer H.J."/>
            <person name="Nordberg E.K."/>
            <person name="Maclean D.J."/>
            <person name="Ospina-Giraldo M.D."/>
            <person name="Morris P.F."/>
            <person name="Phuntumart V."/>
            <person name="Putnam N.H."/>
            <person name="Rash S."/>
            <person name="Rose J.K."/>
            <person name="Sakihama Y."/>
            <person name="Salamov A.A."/>
            <person name="Savidor A."/>
            <person name="Scheuring C.F."/>
            <person name="Smith B.M."/>
            <person name="Sobral B.W."/>
            <person name="Terry A."/>
            <person name="Torto-Alalibo T.A."/>
            <person name="Win J."/>
            <person name="Xu Z."/>
            <person name="Zhang H."/>
            <person name="Grigoriev I.V."/>
            <person name="Rokhsar D.S."/>
            <person name="Boore J.L."/>
        </authorList>
    </citation>
    <scope>NUCLEOTIDE SEQUENCE [LARGE SCALE GENOMIC DNA]</scope>
    <source>
        <strain evidence="1 2">P6497</strain>
    </source>
</reference>
<protein>
    <recommendedName>
        <fullName evidence="3">Endonuclease/exonuclease/phosphatase domain-containing protein</fullName>
    </recommendedName>
</protein>
<dbReference type="RefSeq" id="XP_009520070.1">
    <property type="nucleotide sequence ID" value="XM_009521775.1"/>
</dbReference>
<keyword evidence="2" id="KW-1185">Reference proteome</keyword>
<organism evidence="1 2">
    <name type="scientific">Phytophthora sojae (strain P6497)</name>
    <name type="common">Soybean stem and root rot agent</name>
    <name type="synonym">Phytophthora megasperma f. sp. glycines</name>
    <dbReference type="NCBI Taxonomy" id="1094619"/>
    <lineage>
        <taxon>Eukaryota</taxon>
        <taxon>Sar</taxon>
        <taxon>Stramenopiles</taxon>
        <taxon>Oomycota</taxon>
        <taxon>Peronosporomycetes</taxon>
        <taxon>Peronosporales</taxon>
        <taxon>Peronosporaceae</taxon>
        <taxon>Phytophthora</taxon>
    </lineage>
</organism>
<name>G4YS81_PHYSP</name>
<evidence type="ECO:0000313" key="1">
    <source>
        <dbReference type="EMBL" id="EGZ24782.1"/>
    </source>
</evidence>
<accession>G4YS81</accession>
<dbReference type="Gene3D" id="3.60.10.10">
    <property type="entry name" value="Endonuclease/exonuclease/phosphatase"/>
    <property type="match status" value="1"/>
</dbReference>
<dbReference type="EMBL" id="JH159152">
    <property type="protein sequence ID" value="EGZ24782.1"/>
    <property type="molecule type" value="Genomic_DNA"/>
</dbReference>
<dbReference type="KEGG" id="psoj:PHYSODRAFT_284983"/>
<dbReference type="Proteomes" id="UP000002640">
    <property type="component" value="Unassembled WGS sequence"/>
</dbReference>
<proteinExistence type="predicted"/>
<dbReference type="SUPFAM" id="SSF56219">
    <property type="entry name" value="DNase I-like"/>
    <property type="match status" value="1"/>
</dbReference>
<dbReference type="GeneID" id="20639912"/>
<evidence type="ECO:0000313" key="2">
    <source>
        <dbReference type="Proteomes" id="UP000002640"/>
    </source>
</evidence>
<evidence type="ECO:0008006" key="3">
    <source>
        <dbReference type="Google" id="ProtNLM"/>
    </source>
</evidence>
<dbReference type="InterPro" id="IPR036691">
    <property type="entry name" value="Endo/exonu/phosph_ase_sf"/>
</dbReference>
<dbReference type="AlphaFoldDB" id="G4YS81"/>
<sequence length="291" mass="32519">MDQFPRRDITMITGDFNAKLGQKTTGETFLGPHARGTRNRNGHLMAAFCDTYQLFATNTAFPKRAKNKTTWSQRKRSHCVYNQIDYVLCPQSCRRFCLDAQSWGGAITPSDHKIVTADFELKHIRRLRFPSRRTSGTTVHLARSELVHSDDSRTAYASAVKRILPPQTLTMDPLSTCNGRTLLRSYTKQHRIPSGFLRRIDDAAAASTIRCSPRCPSNNSSSGSAFTTTHRPTQTCCALSETRSYTRSVLAAVTSLTWPSTKRFHASRLQATLTKCSLPSAISPANRHSSF</sequence>